<dbReference type="GO" id="GO:0005737">
    <property type="term" value="C:cytoplasm"/>
    <property type="evidence" value="ECO:0007669"/>
    <property type="project" value="UniProtKB-SubCell"/>
</dbReference>
<dbReference type="HAMAP" id="MF_03188">
    <property type="entry name" value="Methyltr_EFM4"/>
    <property type="match status" value="1"/>
</dbReference>
<dbReference type="InterPro" id="IPR026635">
    <property type="entry name" value="Efm4/METTL10"/>
</dbReference>
<evidence type="ECO:0000313" key="7">
    <source>
        <dbReference type="EMBL" id="TVY53457.1"/>
    </source>
</evidence>
<dbReference type="GO" id="GO:0016279">
    <property type="term" value="F:protein-lysine N-methyltransferase activity"/>
    <property type="evidence" value="ECO:0007669"/>
    <property type="project" value="UniProtKB-UniRule"/>
</dbReference>
<keyword evidence="4 5" id="KW-0949">S-adenosyl-L-methionine</keyword>
<dbReference type="Proteomes" id="UP000481288">
    <property type="component" value="Unassembled WGS sequence"/>
</dbReference>
<keyword evidence="5" id="KW-0813">Transport</keyword>
<dbReference type="InterPro" id="IPR029063">
    <property type="entry name" value="SAM-dependent_MTases_sf"/>
</dbReference>
<keyword evidence="2 5" id="KW-0489">Methyltransferase</keyword>
<gene>
    <name evidence="5 7" type="primary">EFM4</name>
    <name evidence="7" type="ORF">LCER1_G006463</name>
</gene>
<dbReference type="EC" id="2.1.1.-" evidence="5"/>
<evidence type="ECO:0000259" key="6">
    <source>
        <dbReference type="Pfam" id="PF13847"/>
    </source>
</evidence>
<evidence type="ECO:0000256" key="5">
    <source>
        <dbReference type="HAMAP-Rule" id="MF_03188"/>
    </source>
</evidence>
<dbReference type="SUPFAM" id="SSF53335">
    <property type="entry name" value="S-adenosyl-L-methionine-dependent methyltransferases"/>
    <property type="match status" value="1"/>
</dbReference>
<comment type="function">
    <text evidence="5">S-adenosyl-L-methionine-dependent protein-lysine N-methyltransferase that mono- and dimethylates elongation factor 1-alpha at 'Lys-316'. May play a role in intracellular transport.</text>
</comment>
<name>A0A7D8YNL9_9HELO</name>
<dbReference type="PANTHER" id="PTHR12843">
    <property type="entry name" value="PROTEIN-LYSINE N-METHYLTRANSFERASE METTL10"/>
    <property type="match status" value="1"/>
</dbReference>
<dbReference type="Pfam" id="PF13847">
    <property type="entry name" value="Methyltransf_31"/>
    <property type="match status" value="1"/>
</dbReference>
<dbReference type="GO" id="GO:0016192">
    <property type="term" value="P:vesicle-mediated transport"/>
    <property type="evidence" value="ECO:0007669"/>
    <property type="project" value="UniProtKB-UniRule"/>
</dbReference>
<dbReference type="EMBL" id="QGMG01000453">
    <property type="protein sequence ID" value="TVY53457.1"/>
    <property type="molecule type" value="Genomic_DNA"/>
</dbReference>
<dbReference type="OrthoDB" id="10069295at2759"/>
<evidence type="ECO:0000313" key="8">
    <source>
        <dbReference type="Proteomes" id="UP000481288"/>
    </source>
</evidence>
<dbReference type="AlphaFoldDB" id="A0A7D8YNL9"/>
<keyword evidence="1 5" id="KW-0963">Cytoplasm</keyword>
<dbReference type="PANTHER" id="PTHR12843:SF5">
    <property type="entry name" value="EEF1A LYSINE METHYLTRANSFERASE 2"/>
    <property type="match status" value="1"/>
</dbReference>
<reference evidence="7 8" key="1">
    <citation type="submission" date="2018-05" db="EMBL/GenBank/DDBJ databases">
        <title>Whole genome sequencing for identification of molecular markers to develop diagnostic detection tools for the regulated plant pathogen Lachnellula willkommii.</title>
        <authorList>
            <person name="Giroux E."/>
            <person name="Bilodeau G."/>
        </authorList>
    </citation>
    <scope>NUCLEOTIDE SEQUENCE [LARGE SCALE GENOMIC DNA]</scope>
    <source>
        <strain evidence="7 8">CBS 625.97</strain>
    </source>
</reference>
<feature type="domain" description="Methyltransferase" evidence="6">
    <location>
        <begin position="77"/>
        <end position="214"/>
    </location>
</feature>
<dbReference type="Gene3D" id="3.40.50.150">
    <property type="entry name" value="Vaccinia Virus protein VP39"/>
    <property type="match status" value="1"/>
</dbReference>
<comment type="subcellular location">
    <subcellularLocation>
        <location evidence="5">Cytoplasm</location>
    </subcellularLocation>
</comment>
<dbReference type="GO" id="GO:0032259">
    <property type="term" value="P:methylation"/>
    <property type="evidence" value="ECO:0007669"/>
    <property type="project" value="UniProtKB-KW"/>
</dbReference>
<keyword evidence="8" id="KW-1185">Reference proteome</keyword>
<dbReference type="InterPro" id="IPR025714">
    <property type="entry name" value="Methyltranfer_dom"/>
</dbReference>
<proteinExistence type="inferred from homology"/>
<evidence type="ECO:0000256" key="1">
    <source>
        <dbReference type="ARBA" id="ARBA00022490"/>
    </source>
</evidence>
<dbReference type="CDD" id="cd02440">
    <property type="entry name" value="AdoMet_MTases"/>
    <property type="match status" value="1"/>
</dbReference>
<sequence>MASNPPTRPNHLEPSPLGTKEYWDSLYTTELYNHTADTSDIGTIWFSDSGAENKVLSFLSSHILAPKSILGPETTRQNCSFLDLGTGNGHFLLRLRGFDGDEDGEEDGGGEKWAGRMLGVDYSAQSVEFARRIAASEGVEVEFAYFDLMTDSPASILTHDQAGGWDVVLDKGTFDAISLSEERDDRGRRLCEGYRERVVPLVRKGGLLLVTSCNWTGEELRGWFAGAGLGVVGEVRYRSFVFGGAQGQTISSVCFRKESG</sequence>
<evidence type="ECO:0000256" key="2">
    <source>
        <dbReference type="ARBA" id="ARBA00022603"/>
    </source>
</evidence>
<keyword evidence="3 5" id="KW-0808">Transferase</keyword>
<comment type="similarity">
    <text evidence="5">Belongs to the class I-like SAM-binding methyltransferase superfamily. EFM4 family.</text>
</comment>
<comment type="caution">
    <text evidence="7">The sequence shown here is derived from an EMBL/GenBank/DDBJ whole genome shotgun (WGS) entry which is preliminary data.</text>
</comment>
<protein>
    <recommendedName>
        <fullName evidence="5">Protein-lysine N-methyltransferase EFM4</fullName>
        <ecNumber evidence="5">2.1.1.-</ecNumber>
    </recommendedName>
    <alternativeName>
        <fullName evidence="5">Elongation factor methyltransferase 4</fullName>
    </alternativeName>
</protein>
<accession>A0A7D8YNL9</accession>
<evidence type="ECO:0000256" key="4">
    <source>
        <dbReference type="ARBA" id="ARBA00022691"/>
    </source>
</evidence>
<evidence type="ECO:0000256" key="3">
    <source>
        <dbReference type="ARBA" id="ARBA00022679"/>
    </source>
</evidence>
<organism evidence="7 8">
    <name type="scientific">Lachnellula cervina</name>
    <dbReference type="NCBI Taxonomy" id="1316786"/>
    <lineage>
        <taxon>Eukaryota</taxon>
        <taxon>Fungi</taxon>
        <taxon>Dikarya</taxon>
        <taxon>Ascomycota</taxon>
        <taxon>Pezizomycotina</taxon>
        <taxon>Leotiomycetes</taxon>
        <taxon>Helotiales</taxon>
        <taxon>Lachnaceae</taxon>
        <taxon>Lachnellula</taxon>
    </lineage>
</organism>